<feature type="region of interest" description="Disordered" evidence="1">
    <location>
        <begin position="39"/>
        <end position="73"/>
    </location>
</feature>
<dbReference type="Proteomes" id="UP001190700">
    <property type="component" value="Unassembled WGS sequence"/>
</dbReference>
<dbReference type="AlphaFoldDB" id="A0AAE0BE70"/>
<dbReference type="EMBL" id="LGRX02035514">
    <property type="protein sequence ID" value="KAK3234303.1"/>
    <property type="molecule type" value="Genomic_DNA"/>
</dbReference>
<sequence>MKVGKRARPFVLQKMFESKEGRFSGAECHASVLFTRMGGLGLPLEPPPPADKNTSPDDAAASLGPTDGQETKILTPLATIGERPLFIRAWTTPSIAGGVAAPPP</sequence>
<proteinExistence type="predicted"/>
<organism evidence="2 3">
    <name type="scientific">Cymbomonas tetramitiformis</name>
    <dbReference type="NCBI Taxonomy" id="36881"/>
    <lineage>
        <taxon>Eukaryota</taxon>
        <taxon>Viridiplantae</taxon>
        <taxon>Chlorophyta</taxon>
        <taxon>Pyramimonadophyceae</taxon>
        <taxon>Pyramimonadales</taxon>
        <taxon>Pyramimonadaceae</taxon>
        <taxon>Cymbomonas</taxon>
    </lineage>
</organism>
<comment type="caution">
    <text evidence="2">The sequence shown here is derived from an EMBL/GenBank/DDBJ whole genome shotgun (WGS) entry which is preliminary data.</text>
</comment>
<protein>
    <submittedName>
        <fullName evidence="2">Uncharacterized protein</fullName>
    </submittedName>
</protein>
<evidence type="ECO:0000313" key="2">
    <source>
        <dbReference type="EMBL" id="KAK3234303.1"/>
    </source>
</evidence>
<keyword evidence="3" id="KW-1185">Reference proteome</keyword>
<evidence type="ECO:0000256" key="1">
    <source>
        <dbReference type="SAM" id="MobiDB-lite"/>
    </source>
</evidence>
<gene>
    <name evidence="2" type="ORF">CYMTET_55441</name>
</gene>
<accession>A0AAE0BE70</accession>
<name>A0AAE0BE70_9CHLO</name>
<reference evidence="2 3" key="1">
    <citation type="journal article" date="2015" name="Genome Biol. Evol.">
        <title>Comparative Genomics of a Bacterivorous Green Alga Reveals Evolutionary Causalities and Consequences of Phago-Mixotrophic Mode of Nutrition.</title>
        <authorList>
            <person name="Burns J.A."/>
            <person name="Paasch A."/>
            <person name="Narechania A."/>
            <person name="Kim E."/>
        </authorList>
    </citation>
    <scope>NUCLEOTIDE SEQUENCE [LARGE SCALE GENOMIC DNA]</scope>
    <source>
        <strain evidence="2 3">PLY_AMNH</strain>
    </source>
</reference>
<evidence type="ECO:0000313" key="3">
    <source>
        <dbReference type="Proteomes" id="UP001190700"/>
    </source>
</evidence>